<dbReference type="PANTHER" id="PTHR38457">
    <property type="entry name" value="REGULATOR ABRB-RELATED"/>
    <property type="match status" value="1"/>
</dbReference>
<feature type="transmembrane region" description="Helical" evidence="1">
    <location>
        <begin position="48"/>
        <end position="70"/>
    </location>
</feature>
<dbReference type="InterPro" id="IPR017516">
    <property type="entry name" value="AbrB_dup"/>
</dbReference>
<comment type="caution">
    <text evidence="2">The sequence shown here is derived from an EMBL/GenBank/DDBJ whole genome shotgun (WGS) entry which is preliminary data.</text>
</comment>
<evidence type="ECO:0000313" key="2">
    <source>
        <dbReference type="EMBL" id="MDF2094863.1"/>
    </source>
</evidence>
<feature type="transmembrane region" description="Helical" evidence="1">
    <location>
        <begin position="21"/>
        <end position="42"/>
    </location>
</feature>
<feature type="transmembrane region" description="Helical" evidence="1">
    <location>
        <begin position="286"/>
        <end position="309"/>
    </location>
</feature>
<accession>A0ABT5YJ43</accession>
<reference evidence="2 3" key="1">
    <citation type="submission" date="2023-03" db="EMBL/GenBank/DDBJ databases">
        <title>Fodinicurvata sp. CAU 1616 isolated from sea sendiment.</title>
        <authorList>
            <person name="Kim W."/>
        </authorList>
    </citation>
    <scope>NUCLEOTIDE SEQUENCE [LARGE SCALE GENOMIC DNA]</scope>
    <source>
        <strain evidence="2 3">CAU 1616</strain>
    </source>
</reference>
<feature type="transmembrane region" description="Helical" evidence="1">
    <location>
        <begin position="257"/>
        <end position="279"/>
    </location>
</feature>
<dbReference type="RefSeq" id="WP_275819725.1">
    <property type="nucleotide sequence ID" value="NZ_JARHUD010000001.1"/>
</dbReference>
<feature type="transmembrane region" description="Helical" evidence="1">
    <location>
        <begin position="227"/>
        <end position="245"/>
    </location>
</feature>
<keyword evidence="3" id="KW-1185">Reference proteome</keyword>
<dbReference type="PIRSF" id="PIRSF038991">
    <property type="entry name" value="Protein_AbrB"/>
    <property type="match status" value="1"/>
</dbReference>
<dbReference type="PANTHER" id="PTHR38457:SF1">
    <property type="entry name" value="REGULATOR ABRB-RELATED"/>
    <property type="match status" value="1"/>
</dbReference>
<evidence type="ECO:0000313" key="3">
    <source>
        <dbReference type="Proteomes" id="UP001215503"/>
    </source>
</evidence>
<dbReference type="Pfam" id="PF05145">
    <property type="entry name" value="AbrB"/>
    <property type="match status" value="1"/>
</dbReference>
<feature type="transmembrane region" description="Helical" evidence="1">
    <location>
        <begin position="77"/>
        <end position="98"/>
    </location>
</feature>
<proteinExistence type="predicted"/>
<keyword evidence="1" id="KW-1133">Transmembrane helix</keyword>
<feature type="transmembrane region" description="Helical" evidence="1">
    <location>
        <begin position="315"/>
        <end position="333"/>
    </location>
</feature>
<name>A0ABT5YJ43_9PROT</name>
<gene>
    <name evidence="2" type="ORF">P2G67_02600</name>
</gene>
<dbReference type="EMBL" id="JARHUD010000001">
    <property type="protein sequence ID" value="MDF2094863.1"/>
    <property type="molecule type" value="Genomic_DNA"/>
</dbReference>
<feature type="transmembrane region" description="Helical" evidence="1">
    <location>
        <begin position="203"/>
        <end position="220"/>
    </location>
</feature>
<feature type="transmembrane region" description="Helical" evidence="1">
    <location>
        <begin position="166"/>
        <end position="183"/>
    </location>
</feature>
<dbReference type="InterPro" id="IPR007820">
    <property type="entry name" value="AbrB_fam"/>
</dbReference>
<evidence type="ECO:0000256" key="1">
    <source>
        <dbReference type="SAM" id="Phobius"/>
    </source>
</evidence>
<organism evidence="2 3">
    <name type="scientific">Aquibaculum arenosum</name>
    <dbReference type="NCBI Taxonomy" id="3032591"/>
    <lineage>
        <taxon>Bacteria</taxon>
        <taxon>Pseudomonadati</taxon>
        <taxon>Pseudomonadota</taxon>
        <taxon>Alphaproteobacteria</taxon>
        <taxon>Rhodospirillales</taxon>
        <taxon>Rhodovibrionaceae</taxon>
        <taxon>Aquibaculum</taxon>
    </lineage>
</organism>
<feature type="transmembrane region" description="Helical" evidence="1">
    <location>
        <begin position="104"/>
        <end position="123"/>
    </location>
</feature>
<keyword evidence="1" id="KW-0812">Transmembrane</keyword>
<dbReference type="NCBIfam" id="TIGR03082">
    <property type="entry name" value="Gneg_AbrB_dup"/>
    <property type="match status" value="2"/>
</dbReference>
<dbReference type="Proteomes" id="UP001215503">
    <property type="component" value="Unassembled WGS sequence"/>
</dbReference>
<sequence length="371" mass="38140">MAKAEIKRPDRSDRRSVMAPLRRWPAIGLALVLGSAGGWAAASVGLPLPWMIGAMVVTTLASMAGAPIAMAAGLRTAMIIVLGVMLGSGFTPEIMAVLGEWTLSLAAMAVYIVISTATGYVFFRRLCGYDPVTAYFSATPGGLNEMVIMGTAYGGDGRRISLVHSARILVVVLTIPFGFRWFLDVAPTGGLGVPGPSLSEVASVDLAILAATGLVGWLAARAVKLPAASIVGPMLASAGVHLAGWTSEPPPAEIVAAAQVAVGAAIGARFANTSLAFVLRALRDSLGVTIVLVIITLAFAAVLEAWLGIGFGPLVLAYAPGGLAEMSLIAIALGSDAALVATHHIVRIILIVVVATPAFQWLTGKKAEEEI</sequence>
<protein>
    <submittedName>
        <fullName evidence="2">AbrB family transcriptional regulator</fullName>
    </submittedName>
</protein>
<keyword evidence="1" id="KW-0472">Membrane</keyword>
<feature type="transmembrane region" description="Helical" evidence="1">
    <location>
        <begin position="345"/>
        <end position="363"/>
    </location>
</feature>